<evidence type="ECO:0000313" key="2">
    <source>
        <dbReference type="Proteomes" id="UP000729733"/>
    </source>
</evidence>
<dbReference type="Proteomes" id="UP000729733">
    <property type="component" value="Unassembled WGS sequence"/>
</dbReference>
<protein>
    <submittedName>
        <fullName evidence="1">Uncharacterized protein</fullName>
    </submittedName>
</protein>
<dbReference type="EMBL" id="JADWDC010000029">
    <property type="protein sequence ID" value="MCC0177836.1"/>
    <property type="molecule type" value="Genomic_DNA"/>
</dbReference>
<proteinExistence type="predicted"/>
<sequence>MTSEVLRHIKQQSLFTNSLIGHGEETSVSLTLKIPILNTFLSAAPLVD</sequence>
<dbReference type="AlphaFoldDB" id="A0A964FGC3"/>
<dbReference type="RefSeq" id="WP_229640902.1">
    <property type="nucleotide sequence ID" value="NZ_JADWDC010000029.1"/>
</dbReference>
<organism evidence="1 2">
    <name type="scientific">Waterburya agarophytonicola KI4</name>
    <dbReference type="NCBI Taxonomy" id="2874699"/>
    <lineage>
        <taxon>Bacteria</taxon>
        <taxon>Bacillati</taxon>
        <taxon>Cyanobacteriota</taxon>
        <taxon>Cyanophyceae</taxon>
        <taxon>Pleurocapsales</taxon>
        <taxon>Hyellaceae</taxon>
        <taxon>Waterburya</taxon>
        <taxon>Waterburya agarophytonicola</taxon>
    </lineage>
</organism>
<reference evidence="1" key="1">
    <citation type="journal article" date="2021" name="Antonie Van Leeuwenhoek">
        <title>Draft genome and description of Waterburya agarophytonicola gen. nov. sp. nov. (Pleurocapsales, Cyanobacteria): a seaweed symbiont.</title>
        <authorList>
            <person name="Bonthond G."/>
            <person name="Shalygin S."/>
            <person name="Bayer T."/>
            <person name="Weinberger F."/>
        </authorList>
    </citation>
    <scope>NUCLEOTIDE SEQUENCE</scope>
    <source>
        <strain evidence="1">KI4</strain>
    </source>
</reference>
<comment type="caution">
    <text evidence="1">The sequence shown here is derived from an EMBL/GenBank/DDBJ whole genome shotgun (WGS) entry which is preliminary data.</text>
</comment>
<keyword evidence="2" id="KW-1185">Reference proteome</keyword>
<accession>A0A964FGC3</accession>
<gene>
    <name evidence="1" type="ORF">I4641_12700</name>
</gene>
<name>A0A964FGC3_9CYAN</name>
<evidence type="ECO:0000313" key="1">
    <source>
        <dbReference type="EMBL" id="MCC0177836.1"/>
    </source>
</evidence>